<gene>
    <name evidence="10" type="ORF">J8273_6414</name>
</gene>
<dbReference type="InterPro" id="IPR006196">
    <property type="entry name" value="RNA-binding_domain_S1_IF1"/>
</dbReference>
<evidence type="ECO:0000256" key="7">
    <source>
        <dbReference type="RuleBase" id="RU004365"/>
    </source>
</evidence>
<evidence type="ECO:0000313" key="10">
    <source>
        <dbReference type="EMBL" id="KAG9391649.1"/>
    </source>
</evidence>
<dbReference type="OrthoDB" id="274995at2759"/>
<feature type="domain" description="S1-like" evidence="9">
    <location>
        <begin position="21"/>
        <end position="95"/>
    </location>
</feature>
<dbReference type="AlphaFoldDB" id="A0A8J6B2P9"/>
<proteinExistence type="inferred from homology"/>
<reference evidence="10" key="1">
    <citation type="submission" date="2021-05" db="EMBL/GenBank/DDBJ databases">
        <title>A free-living protist that lacks canonical eukaryotic 1 DNA replication and segregation systems.</title>
        <authorList>
            <person name="Salas-Leiva D.E."/>
            <person name="Tromer E.C."/>
            <person name="Curtis B.A."/>
            <person name="Jerlstrom-Hultqvist J."/>
            <person name="Kolisko M."/>
            <person name="Yi Z."/>
            <person name="Salas-Leiva J.S."/>
            <person name="Gallot-Lavallee L."/>
            <person name="Kops G.J.P.L."/>
            <person name="Archibald J.M."/>
            <person name="Simpson A.G.B."/>
            <person name="Roger A.J."/>
        </authorList>
    </citation>
    <scope>NUCLEOTIDE SEQUENCE</scope>
    <source>
        <strain evidence="10">BICM</strain>
    </source>
</reference>
<dbReference type="PROSITE" id="PS50832">
    <property type="entry name" value="S1_IF1_TYPE"/>
    <property type="match status" value="1"/>
</dbReference>
<dbReference type="InterPro" id="IPR012340">
    <property type="entry name" value="NA-bd_OB-fold"/>
</dbReference>
<keyword evidence="11" id="KW-1185">Reference proteome</keyword>
<evidence type="ECO:0000256" key="8">
    <source>
        <dbReference type="SAM" id="MobiDB-lite"/>
    </source>
</evidence>
<dbReference type="GO" id="GO:0003723">
    <property type="term" value="F:RNA binding"/>
    <property type="evidence" value="ECO:0007669"/>
    <property type="project" value="InterPro"/>
</dbReference>
<dbReference type="InterPro" id="IPR001253">
    <property type="entry name" value="TIF_eIF-1A"/>
</dbReference>
<dbReference type="SUPFAM" id="SSF50249">
    <property type="entry name" value="Nucleic acid-binding proteins"/>
    <property type="match status" value="1"/>
</dbReference>
<dbReference type="NCBIfam" id="TIGR00523">
    <property type="entry name" value="eIF-1A"/>
    <property type="match status" value="1"/>
</dbReference>
<dbReference type="CDD" id="cd05793">
    <property type="entry name" value="S1_IF1A"/>
    <property type="match status" value="1"/>
</dbReference>
<evidence type="ECO:0000256" key="1">
    <source>
        <dbReference type="ARBA" id="ARBA00007392"/>
    </source>
</evidence>
<comment type="caution">
    <text evidence="10">The sequence shown here is derived from an EMBL/GenBank/DDBJ whole genome shotgun (WGS) entry which is preliminary data.</text>
</comment>
<evidence type="ECO:0000259" key="9">
    <source>
        <dbReference type="PROSITE" id="PS50832"/>
    </source>
</evidence>
<keyword evidence="3 5" id="KW-0648">Protein biosynthesis</keyword>
<dbReference type="SMART" id="SM00652">
    <property type="entry name" value="eIF1a"/>
    <property type="match status" value="1"/>
</dbReference>
<evidence type="ECO:0000256" key="3">
    <source>
        <dbReference type="ARBA" id="ARBA00022917"/>
    </source>
</evidence>
<dbReference type="PROSITE" id="PS01262">
    <property type="entry name" value="IF1A"/>
    <property type="match status" value="1"/>
</dbReference>
<dbReference type="EMBL" id="JAHDYR010000053">
    <property type="protein sequence ID" value="KAG9391649.1"/>
    <property type="molecule type" value="Genomic_DNA"/>
</dbReference>
<feature type="compositionally biased region" description="Basic and acidic residues" evidence="8">
    <location>
        <begin position="18"/>
        <end position="28"/>
    </location>
</feature>
<protein>
    <recommendedName>
        <fullName evidence="4">Eukaryotic translation initiation factor 4C</fullName>
    </recommendedName>
</protein>
<dbReference type="GO" id="GO:0003743">
    <property type="term" value="F:translation initiation factor activity"/>
    <property type="evidence" value="ECO:0007669"/>
    <property type="project" value="UniProtKB-UniRule"/>
</dbReference>
<dbReference type="HAMAP" id="MF_00216">
    <property type="entry name" value="aIF_1A"/>
    <property type="match status" value="1"/>
</dbReference>
<dbReference type="Proteomes" id="UP000717585">
    <property type="component" value="Unassembled WGS sequence"/>
</dbReference>
<dbReference type="PANTHER" id="PTHR21668">
    <property type="entry name" value="EIF-1A"/>
    <property type="match status" value="1"/>
</dbReference>
<dbReference type="Gene3D" id="2.40.50.140">
    <property type="entry name" value="Nucleic acid-binding proteins"/>
    <property type="match status" value="1"/>
</dbReference>
<dbReference type="Pfam" id="PF01176">
    <property type="entry name" value="eIF-1a"/>
    <property type="match status" value="1"/>
</dbReference>
<evidence type="ECO:0000256" key="6">
    <source>
        <dbReference type="RuleBase" id="RU004364"/>
    </source>
</evidence>
<evidence type="ECO:0000256" key="4">
    <source>
        <dbReference type="ARBA" id="ARBA00032507"/>
    </source>
</evidence>
<evidence type="ECO:0000256" key="2">
    <source>
        <dbReference type="ARBA" id="ARBA00022540"/>
    </source>
</evidence>
<dbReference type="InterPro" id="IPR018104">
    <property type="entry name" value="TIF_eIF-1A_CS"/>
</dbReference>
<name>A0A8J6B2P9_9EUKA</name>
<sequence length="152" mass="17430">MAGKKGGQAKNRQKSKKHDQGSRDLEFKEDSQEYAQVLKMLGNGRLEAFCLDGKKRQCHIRGKLRKKEWINVGDIVLIALRDFQDEKADVIIRYKPDEARALRKYGEIPAEFQQAMEQAMAEREGEELGVVPNDEYGIEFADEEEPSDIDDI</sequence>
<comment type="similarity">
    <text evidence="1 6">Belongs to the eIF-1A family.</text>
</comment>
<comment type="function">
    <text evidence="7">Seems to be required for maximal rate of protein biosynthesis. Enhances ribosome dissociation into subunits and stabilizes the binding of the initiator Met-tRNA(I) to 40 S ribosomal subunits.</text>
</comment>
<accession>A0A8J6B2P9</accession>
<keyword evidence="2 5" id="KW-0396">Initiation factor</keyword>
<organism evidence="10 11">
    <name type="scientific">Carpediemonas membranifera</name>
    <dbReference type="NCBI Taxonomy" id="201153"/>
    <lineage>
        <taxon>Eukaryota</taxon>
        <taxon>Metamonada</taxon>
        <taxon>Carpediemonas-like organisms</taxon>
        <taxon>Carpediemonas</taxon>
    </lineage>
</organism>
<evidence type="ECO:0000313" key="11">
    <source>
        <dbReference type="Proteomes" id="UP000717585"/>
    </source>
</evidence>
<feature type="region of interest" description="Disordered" evidence="8">
    <location>
        <begin position="1"/>
        <end position="28"/>
    </location>
</feature>
<evidence type="ECO:0000256" key="5">
    <source>
        <dbReference type="PROSITE-ProRule" id="PRU00181"/>
    </source>
</evidence>